<dbReference type="SUPFAM" id="SSF54593">
    <property type="entry name" value="Glyoxalase/Bleomycin resistance protein/Dihydroxybiphenyl dioxygenase"/>
    <property type="match status" value="1"/>
</dbReference>
<dbReference type="Gene3D" id="3.10.180.10">
    <property type="entry name" value="2,3-Dihydroxybiphenyl 1,2-Dioxygenase, domain 1"/>
    <property type="match status" value="1"/>
</dbReference>
<dbReference type="EMBL" id="CP033073">
    <property type="protein sequence ID" value="AYN37862.1"/>
    <property type="molecule type" value="Genomic_DNA"/>
</dbReference>
<keyword evidence="3" id="KW-1185">Reference proteome</keyword>
<dbReference type="InterPro" id="IPR029068">
    <property type="entry name" value="Glyas_Bleomycin-R_OHBP_Dase"/>
</dbReference>
<dbReference type="PANTHER" id="PTHR35908">
    <property type="entry name" value="HYPOTHETICAL FUSION PROTEIN"/>
    <property type="match status" value="1"/>
</dbReference>
<dbReference type="Proteomes" id="UP000268329">
    <property type="component" value="Chromosome"/>
</dbReference>
<dbReference type="OrthoDB" id="1645442at2"/>
<accession>A0A3G2JBG6</accession>
<evidence type="ECO:0000313" key="2">
    <source>
        <dbReference type="EMBL" id="AYN37862.1"/>
    </source>
</evidence>
<dbReference type="PROSITE" id="PS51819">
    <property type="entry name" value="VOC"/>
    <property type="match status" value="1"/>
</dbReference>
<dbReference type="InterPro" id="IPR041581">
    <property type="entry name" value="Glyoxalase_6"/>
</dbReference>
<proteinExistence type="predicted"/>
<dbReference type="AlphaFoldDB" id="A0A3G2JBG6"/>
<organism evidence="2 3">
    <name type="scientific">Streptomyces dangxiongensis</name>
    <dbReference type="NCBI Taxonomy" id="1442032"/>
    <lineage>
        <taxon>Bacteria</taxon>
        <taxon>Bacillati</taxon>
        <taxon>Actinomycetota</taxon>
        <taxon>Actinomycetes</taxon>
        <taxon>Kitasatosporales</taxon>
        <taxon>Streptomycetaceae</taxon>
        <taxon>Streptomyces</taxon>
    </lineage>
</organism>
<reference evidence="2 3" key="1">
    <citation type="submission" date="2018-10" db="EMBL/GenBank/DDBJ databases">
        <title>The genome of Streptomyces dangxiongensis Z022.</title>
        <authorList>
            <person name="Zhang B."/>
        </authorList>
    </citation>
    <scope>NUCLEOTIDE SEQUENCE [LARGE SCALE GENOMIC DNA]</scope>
    <source>
        <strain evidence="2 3">Z022</strain>
    </source>
</reference>
<dbReference type="InterPro" id="IPR037523">
    <property type="entry name" value="VOC_core"/>
</dbReference>
<evidence type="ECO:0000259" key="1">
    <source>
        <dbReference type="PROSITE" id="PS51819"/>
    </source>
</evidence>
<gene>
    <name evidence="2" type="ORF">D9753_01565</name>
</gene>
<dbReference type="PANTHER" id="PTHR35908:SF1">
    <property type="entry name" value="CONSERVED PROTEIN"/>
    <property type="match status" value="1"/>
</dbReference>
<protein>
    <submittedName>
        <fullName evidence="2">VOC family protein</fullName>
    </submittedName>
</protein>
<evidence type="ECO:0000313" key="3">
    <source>
        <dbReference type="Proteomes" id="UP000268329"/>
    </source>
</evidence>
<feature type="domain" description="VOC" evidence="1">
    <location>
        <begin position="7"/>
        <end position="123"/>
    </location>
</feature>
<dbReference type="KEGG" id="sdd:D9753_01565"/>
<name>A0A3G2JBG6_9ACTN</name>
<dbReference type="Pfam" id="PF18029">
    <property type="entry name" value="Glyoxalase_6"/>
    <property type="match status" value="1"/>
</dbReference>
<sequence>MTGMIGRLFSLVIDCPAPSELAGFYESLLSLARVEDTADYVVLRGPSGTETVTFQRVDGFRPPRWTDRDRPGLMHVDVMVDDLDVAEAKVLALGATLLEGSDKPIGYRVYADPVGHPFCLVTREGVTAGV</sequence>